<dbReference type="GO" id="GO:0006508">
    <property type="term" value="P:proteolysis"/>
    <property type="evidence" value="ECO:0007669"/>
    <property type="project" value="UniProtKB-KW"/>
</dbReference>
<dbReference type="InterPro" id="IPR000555">
    <property type="entry name" value="JAMM/MPN+_dom"/>
</dbReference>
<evidence type="ECO:0000313" key="10">
    <source>
        <dbReference type="EMBL" id="KXS19142.1"/>
    </source>
</evidence>
<organism evidence="10 11">
    <name type="scientific">Gonapodya prolifera (strain JEL478)</name>
    <name type="common">Monoblepharis prolifera</name>
    <dbReference type="NCBI Taxonomy" id="1344416"/>
    <lineage>
        <taxon>Eukaryota</taxon>
        <taxon>Fungi</taxon>
        <taxon>Fungi incertae sedis</taxon>
        <taxon>Chytridiomycota</taxon>
        <taxon>Chytridiomycota incertae sedis</taxon>
        <taxon>Monoblepharidomycetes</taxon>
        <taxon>Monoblepharidales</taxon>
        <taxon>Gonapodyaceae</taxon>
        <taxon>Gonapodya</taxon>
    </lineage>
</organism>
<feature type="compositionally biased region" description="Polar residues" evidence="7">
    <location>
        <begin position="413"/>
        <end position="422"/>
    </location>
</feature>
<dbReference type="InterPro" id="IPR037518">
    <property type="entry name" value="MPN"/>
</dbReference>
<dbReference type="SUPFAM" id="SSF46689">
    <property type="entry name" value="Homeodomain-like"/>
    <property type="match status" value="2"/>
</dbReference>
<dbReference type="GO" id="GO:0008237">
    <property type="term" value="F:metallopeptidase activity"/>
    <property type="evidence" value="ECO:0007669"/>
    <property type="project" value="UniProtKB-KW"/>
</dbReference>
<keyword evidence="6" id="KW-0238">DNA-binding</keyword>
<keyword evidence="5" id="KW-0482">Metalloprotease</keyword>
<keyword evidence="11" id="KW-1185">Reference proteome</keyword>
<evidence type="ECO:0000259" key="9">
    <source>
        <dbReference type="PROSITE" id="PS50934"/>
    </source>
</evidence>
<feature type="region of interest" description="Disordered" evidence="7">
    <location>
        <begin position="673"/>
        <end position="748"/>
    </location>
</feature>
<dbReference type="Pfam" id="PF14464">
    <property type="entry name" value="Prok-JAB"/>
    <property type="match status" value="1"/>
</dbReference>
<feature type="region of interest" description="Disordered" evidence="7">
    <location>
        <begin position="36"/>
        <end position="60"/>
    </location>
</feature>
<dbReference type="Pfam" id="PF04433">
    <property type="entry name" value="SWIRM"/>
    <property type="match status" value="1"/>
</dbReference>
<dbReference type="AlphaFoldDB" id="A0A139AR02"/>
<evidence type="ECO:0000256" key="5">
    <source>
        <dbReference type="ARBA" id="ARBA00023049"/>
    </source>
</evidence>
<dbReference type="InterPro" id="IPR050242">
    <property type="entry name" value="JAMM_MPN+_peptidase_M67A"/>
</dbReference>
<evidence type="ECO:0000256" key="4">
    <source>
        <dbReference type="ARBA" id="ARBA00022833"/>
    </source>
</evidence>
<dbReference type="PROSITE" id="PS50934">
    <property type="entry name" value="SWIRM"/>
    <property type="match status" value="1"/>
</dbReference>
<feature type="compositionally biased region" description="Basic residues" evidence="7">
    <location>
        <begin position="198"/>
        <end position="208"/>
    </location>
</feature>
<dbReference type="GO" id="GO:0003677">
    <property type="term" value="F:DNA binding"/>
    <property type="evidence" value="ECO:0007669"/>
    <property type="project" value="UniProtKB-KW"/>
</dbReference>
<keyword evidence="2" id="KW-0479">Metal-binding</keyword>
<protein>
    <submittedName>
        <fullName evidence="10">Uncharacterized protein</fullName>
    </submittedName>
</protein>
<evidence type="ECO:0000256" key="2">
    <source>
        <dbReference type="ARBA" id="ARBA00022723"/>
    </source>
</evidence>
<dbReference type="SMART" id="SM00232">
    <property type="entry name" value="JAB_MPN"/>
    <property type="match status" value="1"/>
</dbReference>
<feature type="compositionally biased region" description="Acidic residues" evidence="7">
    <location>
        <begin position="263"/>
        <end position="282"/>
    </location>
</feature>
<dbReference type="GO" id="GO:0010468">
    <property type="term" value="P:regulation of gene expression"/>
    <property type="evidence" value="ECO:0007669"/>
    <property type="project" value="UniProtKB-ARBA"/>
</dbReference>
<feature type="compositionally biased region" description="Low complexity" evidence="7">
    <location>
        <begin position="730"/>
        <end position="745"/>
    </location>
</feature>
<feature type="compositionally biased region" description="Basic and acidic residues" evidence="7">
    <location>
        <begin position="518"/>
        <end position="541"/>
    </location>
</feature>
<feature type="compositionally biased region" description="Basic and acidic residues" evidence="7">
    <location>
        <begin position="453"/>
        <end position="469"/>
    </location>
</feature>
<feature type="region of interest" description="Disordered" evidence="7">
    <location>
        <begin position="172"/>
        <end position="553"/>
    </location>
</feature>
<dbReference type="Proteomes" id="UP000070544">
    <property type="component" value="Unassembled WGS sequence"/>
</dbReference>
<feature type="compositionally biased region" description="Acidic residues" evidence="7">
    <location>
        <begin position="542"/>
        <end position="553"/>
    </location>
</feature>
<dbReference type="Gene3D" id="1.10.10.10">
    <property type="entry name" value="Winged helix-like DNA-binding domain superfamily/Winged helix DNA-binding domain"/>
    <property type="match status" value="1"/>
</dbReference>
<keyword evidence="4" id="KW-0862">Zinc</keyword>
<feature type="region of interest" description="Disordered" evidence="7">
    <location>
        <begin position="116"/>
        <end position="136"/>
    </location>
</feature>
<feature type="compositionally biased region" description="Polar residues" evidence="7">
    <location>
        <begin position="235"/>
        <end position="245"/>
    </location>
</feature>
<keyword evidence="1" id="KW-0645">Protease</keyword>
<accession>A0A139AR02</accession>
<gene>
    <name evidence="10" type="ORF">M427DRAFT_29123</name>
</gene>
<evidence type="ECO:0000313" key="11">
    <source>
        <dbReference type="Proteomes" id="UP000070544"/>
    </source>
</evidence>
<dbReference type="InterPro" id="IPR007526">
    <property type="entry name" value="SWIRM"/>
</dbReference>
<name>A0A139AR02_GONPJ</name>
<dbReference type="SUPFAM" id="SSF102712">
    <property type="entry name" value="JAB1/MPN domain"/>
    <property type="match status" value="1"/>
</dbReference>
<proteinExistence type="predicted"/>
<dbReference type="PANTHER" id="PTHR10410">
    <property type="entry name" value="EUKARYOTIC TRANSLATION INITIATION FACTOR 3 -RELATED"/>
    <property type="match status" value="1"/>
</dbReference>
<dbReference type="InterPro" id="IPR036388">
    <property type="entry name" value="WH-like_DNA-bd_sf"/>
</dbReference>
<reference evidence="10 11" key="1">
    <citation type="journal article" date="2015" name="Genome Biol. Evol.">
        <title>Phylogenomic analyses indicate that early fungi evolved digesting cell walls of algal ancestors of land plants.</title>
        <authorList>
            <person name="Chang Y."/>
            <person name="Wang S."/>
            <person name="Sekimoto S."/>
            <person name="Aerts A.L."/>
            <person name="Choi C."/>
            <person name="Clum A."/>
            <person name="LaButti K.M."/>
            <person name="Lindquist E.A."/>
            <person name="Yee Ngan C."/>
            <person name="Ohm R.A."/>
            <person name="Salamov A.A."/>
            <person name="Grigoriev I.V."/>
            <person name="Spatafora J.W."/>
            <person name="Berbee M.L."/>
        </authorList>
    </citation>
    <scope>NUCLEOTIDE SEQUENCE [LARGE SCALE GENOMIC DNA]</scope>
    <source>
        <strain evidence="10 11">JEL478</strain>
    </source>
</reference>
<feature type="compositionally biased region" description="Pro residues" evidence="7">
    <location>
        <begin position="317"/>
        <end position="330"/>
    </location>
</feature>
<feature type="domain" description="MPN" evidence="8">
    <location>
        <begin position="826"/>
        <end position="960"/>
    </location>
</feature>
<feature type="compositionally biased region" description="Basic and acidic residues" evidence="7">
    <location>
        <begin position="253"/>
        <end position="262"/>
    </location>
</feature>
<feature type="domain" description="SWIRM" evidence="9">
    <location>
        <begin position="549"/>
        <end position="676"/>
    </location>
</feature>
<dbReference type="PROSITE" id="PS50249">
    <property type="entry name" value="MPN"/>
    <property type="match status" value="1"/>
</dbReference>
<dbReference type="EMBL" id="KQ965739">
    <property type="protein sequence ID" value="KXS19142.1"/>
    <property type="molecule type" value="Genomic_DNA"/>
</dbReference>
<dbReference type="InterPro" id="IPR009057">
    <property type="entry name" value="Homeodomain-like_sf"/>
</dbReference>
<evidence type="ECO:0000256" key="6">
    <source>
        <dbReference type="ARBA" id="ARBA00023125"/>
    </source>
</evidence>
<feature type="compositionally biased region" description="Polar residues" evidence="7">
    <location>
        <begin position="473"/>
        <end position="490"/>
    </location>
</feature>
<feature type="compositionally biased region" description="Polar residues" evidence="7">
    <location>
        <begin position="37"/>
        <end position="48"/>
    </location>
</feature>
<dbReference type="GO" id="GO:0046872">
    <property type="term" value="F:metal ion binding"/>
    <property type="evidence" value="ECO:0007669"/>
    <property type="project" value="UniProtKB-KW"/>
</dbReference>
<evidence type="ECO:0000259" key="8">
    <source>
        <dbReference type="PROSITE" id="PS50249"/>
    </source>
</evidence>
<evidence type="ECO:0000256" key="7">
    <source>
        <dbReference type="SAM" id="MobiDB-lite"/>
    </source>
</evidence>
<keyword evidence="3" id="KW-0378">Hydrolase</keyword>
<dbReference type="OrthoDB" id="118550at2759"/>
<dbReference type="STRING" id="1344416.A0A139AR02"/>
<evidence type="ECO:0000256" key="3">
    <source>
        <dbReference type="ARBA" id="ARBA00022801"/>
    </source>
</evidence>
<evidence type="ECO:0000256" key="1">
    <source>
        <dbReference type="ARBA" id="ARBA00022670"/>
    </source>
</evidence>
<sequence length="1106" mass="118734">MSNEEEDIDIDSDSDGDIKQRIGVTRIRNVPVVVSGPPQSILASNNTTRGREDDSPSAIRRTSLEVKTRPDVGEESLLQSTALLDRSTTDASTIALIEAILAEDIAGSGGIAGRTRDAVAETRPPAEEVHEARAREVADREAAHLAQMKEWGWVEGVGNPYGTLAESGQYQEGMSGTAAKSQGKKPNPRQPKAVQARAKSKPKPRPVKPKPSQVAPSSQPARPAKRSRPAEHAVTQPSNPSQPAQRLNVVSKETVRLVKADGDELNEELEVDVDVELDDVDSTGDAHLDTVAASSGVQERDSLAAASTGGHGDPSRKPPPNPPSDPPLPVTPLTLPISNSSVPSDLTSPSNQKPPSKRKLSVPRAQPVQNPIALPNGRMEDDTPGSDISYHGNKQTKGETDSASEVSDAPTGEPTQTNSLAQASHGVARRKALPNEPLASVGDGNLYESVQGEVDRVKGHDVSTRRDKFGVTVESSDATTSVERSVSRDTSAPADATGNGEQSEKKANQMDSGLLENSDDRNVELKLEKKSDIDGNERDGGSDADGEEESDDLWDTPIQSTLIHPLEALHNPEFFLPPRSLKQAQKTPERYVRIRNHVLALWAECLGEYERTVSSATPAKLTSRVRPPPAGPRYLTKTRCRRGLKEGDVHAVSRVHRFLERCGAINRGALRRGEKKNLLPPKKRARPDPVVLGADLEGGDDRGLARYPARSRAPPGLWATSTARSGGGASDTDSSQGSTGSSLGMSDEDQRKLMVANARYFAPKEVEAALERFERRKRGKGGKKRKGGRRRRWKVDWAGASGVGYGDEDLALIEVSNYGRAGPFKVVVDVGVKLLIDLHAHLSHHETLGLLAGTFRPSTGDSPATLHLRLARPCRSLSSSPVHCEIDPLSELAARKEFAERDLEVVGWYHSHPTFEARPSGRDVATQGGYQALFRRGGCVTESGGSGGKDVEPFVGVIVSPRGGQGVGSKWGVFHVGLDQWIPGGAGRVPYSMGWEVVLDGFQEQPKDDEVRNHVVHATWDTVRKQMDDVVEEAKGDPHAVPLGPDQSEESSSPRLARVLDSLRADLVGLGEEYVEAIVGWVAGRLGGSAVQLGAESLKGGEQVAP</sequence>
<feature type="compositionally biased region" description="Polar residues" evidence="7">
    <location>
        <begin position="339"/>
        <end position="354"/>
    </location>
</feature>
<dbReference type="Gene3D" id="3.40.140.10">
    <property type="entry name" value="Cytidine Deaminase, domain 2"/>
    <property type="match status" value="1"/>
</dbReference>
<dbReference type="InterPro" id="IPR028090">
    <property type="entry name" value="JAB_dom_prok"/>
</dbReference>